<protein>
    <submittedName>
        <fullName evidence="2">Uncharacterized protein</fullName>
    </submittedName>
</protein>
<reference evidence="2 3" key="1">
    <citation type="journal article" date="2022" name="Allergy">
        <title>Genome assembly and annotation of Periplaneta americana reveal a comprehensive cockroach allergen profile.</title>
        <authorList>
            <person name="Wang L."/>
            <person name="Xiong Q."/>
            <person name="Saelim N."/>
            <person name="Wang L."/>
            <person name="Nong W."/>
            <person name="Wan A.T."/>
            <person name="Shi M."/>
            <person name="Liu X."/>
            <person name="Cao Q."/>
            <person name="Hui J.H.L."/>
            <person name="Sookrung N."/>
            <person name="Leung T.F."/>
            <person name="Tungtrongchitr A."/>
            <person name="Tsui S.K.W."/>
        </authorList>
    </citation>
    <scope>NUCLEOTIDE SEQUENCE [LARGE SCALE GENOMIC DNA]</scope>
    <source>
        <strain evidence="2">PWHHKU_190912</strain>
    </source>
</reference>
<name>A0ABQ8TAV5_PERAM</name>
<evidence type="ECO:0000256" key="1">
    <source>
        <dbReference type="SAM" id="MobiDB-lite"/>
    </source>
</evidence>
<feature type="compositionally biased region" description="Basic and acidic residues" evidence="1">
    <location>
        <begin position="208"/>
        <end position="223"/>
    </location>
</feature>
<organism evidence="2 3">
    <name type="scientific">Periplaneta americana</name>
    <name type="common">American cockroach</name>
    <name type="synonym">Blatta americana</name>
    <dbReference type="NCBI Taxonomy" id="6978"/>
    <lineage>
        <taxon>Eukaryota</taxon>
        <taxon>Metazoa</taxon>
        <taxon>Ecdysozoa</taxon>
        <taxon>Arthropoda</taxon>
        <taxon>Hexapoda</taxon>
        <taxon>Insecta</taxon>
        <taxon>Pterygota</taxon>
        <taxon>Neoptera</taxon>
        <taxon>Polyneoptera</taxon>
        <taxon>Dictyoptera</taxon>
        <taxon>Blattodea</taxon>
        <taxon>Blattoidea</taxon>
        <taxon>Blattidae</taxon>
        <taxon>Blattinae</taxon>
        <taxon>Periplaneta</taxon>
    </lineage>
</organism>
<keyword evidence="3" id="KW-1185">Reference proteome</keyword>
<feature type="compositionally biased region" description="Basic residues" evidence="1">
    <location>
        <begin position="191"/>
        <end position="206"/>
    </location>
</feature>
<comment type="caution">
    <text evidence="2">The sequence shown here is derived from an EMBL/GenBank/DDBJ whole genome shotgun (WGS) entry which is preliminary data.</text>
</comment>
<feature type="compositionally biased region" description="Low complexity" evidence="1">
    <location>
        <begin position="48"/>
        <end position="58"/>
    </location>
</feature>
<evidence type="ECO:0000313" key="3">
    <source>
        <dbReference type="Proteomes" id="UP001148838"/>
    </source>
</evidence>
<sequence length="223" mass="25067">MNPVPLKPPKAKDLRDLLQFSDEDGQSWLNSMLNKARTSSHNGEDDSSNNSDDASANAQLSSGQFYGDKHYVKQSDFDGCTLSNSCQDLKKRYTSSHLYPLRIFQNRPVAHGPYNSAEKADTAIVELFFNIFSIGTETFLIWDRQREEQTQSNAGSDLRRLTSTTQKLIPCRGQPIGGGPPAWGFGEGLTTHHRKKQLVTKPKNKLRNSWEARGEKTFEEAET</sequence>
<dbReference type="EMBL" id="JAJSOF020000013">
    <property type="protein sequence ID" value="KAJ4443017.1"/>
    <property type="molecule type" value="Genomic_DNA"/>
</dbReference>
<gene>
    <name evidence="2" type="ORF">ANN_04667</name>
</gene>
<proteinExistence type="predicted"/>
<feature type="region of interest" description="Disordered" evidence="1">
    <location>
        <begin position="186"/>
        <end position="223"/>
    </location>
</feature>
<evidence type="ECO:0000313" key="2">
    <source>
        <dbReference type="EMBL" id="KAJ4443017.1"/>
    </source>
</evidence>
<feature type="region of interest" description="Disordered" evidence="1">
    <location>
        <begin position="31"/>
        <end position="58"/>
    </location>
</feature>
<accession>A0ABQ8TAV5</accession>
<dbReference type="Proteomes" id="UP001148838">
    <property type="component" value="Unassembled WGS sequence"/>
</dbReference>